<dbReference type="PRINTS" id="PR01006">
    <property type="entry name" value="FLGHOOKFLIE"/>
</dbReference>
<comment type="subcellular location">
    <subcellularLocation>
        <location evidence="1 4">Bacterial flagellum basal body</location>
    </subcellularLocation>
</comment>
<reference evidence="7" key="1">
    <citation type="submission" date="2021-02" db="EMBL/GenBank/DDBJ databases">
        <title>Genome sequence of Rhodospirillales sp. strain TMPK1 isolated from soil.</title>
        <authorList>
            <person name="Nakai R."/>
            <person name="Kusada H."/>
            <person name="Tamaki H."/>
        </authorList>
    </citation>
    <scope>NUCLEOTIDE SEQUENCE</scope>
    <source>
        <strain evidence="7">TMPK1</strain>
    </source>
</reference>
<dbReference type="Pfam" id="PF02049">
    <property type="entry name" value="FliE"/>
    <property type="match status" value="1"/>
</dbReference>
<evidence type="ECO:0000256" key="4">
    <source>
        <dbReference type="HAMAP-Rule" id="MF_00724"/>
    </source>
</evidence>
<dbReference type="GO" id="GO:0005198">
    <property type="term" value="F:structural molecule activity"/>
    <property type="evidence" value="ECO:0007669"/>
    <property type="project" value="UniProtKB-UniRule"/>
</dbReference>
<comment type="caution">
    <text evidence="7">The sequence shown here is derived from an EMBL/GenBank/DDBJ whole genome shotgun (WGS) entry which is preliminary data.</text>
</comment>
<dbReference type="GO" id="GO:0071973">
    <property type="term" value="P:bacterial-type flagellum-dependent cell motility"/>
    <property type="evidence" value="ECO:0007669"/>
    <property type="project" value="InterPro"/>
</dbReference>
<dbReference type="RefSeq" id="WP_420245013.1">
    <property type="nucleotide sequence ID" value="NZ_BOPV01000001.1"/>
</dbReference>
<evidence type="ECO:0000256" key="1">
    <source>
        <dbReference type="ARBA" id="ARBA00004117"/>
    </source>
</evidence>
<keyword evidence="7" id="KW-0966">Cell projection</keyword>
<protein>
    <recommendedName>
        <fullName evidence="4 5">Flagellar hook-basal body complex protein FliE</fullName>
    </recommendedName>
</protein>
<evidence type="ECO:0000313" key="8">
    <source>
        <dbReference type="Proteomes" id="UP000681075"/>
    </source>
</evidence>
<keyword evidence="7" id="KW-0282">Flagellum</keyword>
<dbReference type="AlphaFoldDB" id="A0A8S8XL21"/>
<dbReference type="PANTHER" id="PTHR34653:SF1">
    <property type="entry name" value="FLAGELLAR HOOK-BASAL BODY COMPLEX PROTEIN FLIE"/>
    <property type="match status" value="1"/>
</dbReference>
<keyword evidence="3 4" id="KW-0975">Bacterial flagellum</keyword>
<dbReference type="InterPro" id="IPR001624">
    <property type="entry name" value="FliE"/>
</dbReference>
<feature type="region of interest" description="Disordered" evidence="6">
    <location>
        <begin position="14"/>
        <end position="33"/>
    </location>
</feature>
<evidence type="ECO:0000313" key="7">
    <source>
        <dbReference type="EMBL" id="GIL41510.1"/>
    </source>
</evidence>
<organism evidence="7 8">
    <name type="scientific">Roseiterribacter gracilis</name>
    <dbReference type="NCBI Taxonomy" id="2812848"/>
    <lineage>
        <taxon>Bacteria</taxon>
        <taxon>Pseudomonadati</taxon>
        <taxon>Pseudomonadota</taxon>
        <taxon>Alphaproteobacteria</taxon>
        <taxon>Rhodospirillales</taxon>
        <taxon>Roseiterribacteraceae</taxon>
        <taxon>Roseiterribacter</taxon>
    </lineage>
</organism>
<keyword evidence="8" id="KW-1185">Reference proteome</keyword>
<keyword evidence="7" id="KW-0969">Cilium</keyword>
<dbReference type="NCBIfam" id="TIGR00205">
    <property type="entry name" value="fliE"/>
    <property type="match status" value="1"/>
</dbReference>
<dbReference type="GO" id="GO:0003774">
    <property type="term" value="F:cytoskeletal motor activity"/>
    <property type="evidence" value="ECO:0007669"/>
    <property type="project" value="InterPro"/>
</dbReference>
<evidence type="ECO:0000256" key="6">
    <source>
        <dbReference type="SAM" id="MobiDB-lite"/>
    </source>
</evidence>
<evidence type="ECO:0000256" key="2">
    <source>
        <dbReference type="ARBA" id="ARBA00009272"/>
    </source>
</evidence>
<dbReference type="PANTHER" id="PTHR34653">
    <property type="match status" value="1"/>
</dbReference>
<proteinExistence type="inferred from homology"/>
<dbReference type="GO" id="GO:0009425">
    <property type="term" value="C:bacterial-type flagellum basal body"/>
    <property type="evidence" value="ECO:0007669"/>
    <property type="project" value="UniProtKB-SubCell"/>
</dbReference>
<dbReference type="HAMAP" id="MF_00724">
    <property type="entry name" value="FliE"/>
    <property type="match status" value="1"/>
</dbReference>
<comment type="similarity">
    <text evidence="2 4">Belongs to the FliE family.</text>
</comment>
<evidence type="ECO:0000256" key="3">
    <source>
        <dbReference type="ARBA" id="ARBA00023143"/>
    </source>
</evidence>
<name>A0A8S8XL21_9PROT</name>
<dbReference type="EMBL" id="BOPV01000001">
    <property type="protein sequence ID" value="GIL41510.1"/>
    <property type="molecule type" value="Genomic_DNA"/>
</dbReference>
<evidence type="ECO:0000256" key="5">
    <source>
        <dbReference type="NCBIfam" id="TIGR00205"/>
    </source>
</evidence>
<accession>A0A8S8XL21</accession>
<sequence>MNMNAAISAYKAAQGGVSPGTGMAARETESTGPSFGSLVKEAVQQAIATQKHSAQVSDAAVKGKADMTDVVLAVNNAETTLQSVVAVRDKVVAAYQEIMRMPI</sequence>
<dbReference type="Proteomes" id="UP000681075">
    <property type="component" value="Unassembled WGS sequence"/>
</dbReference>
<gene>
    <name evidence="4 7" type="primary">fliE</name>
    <name evidence="7" type="ORF">TMPK1_37470</name>
</gene>